<evidence type="ECO:0008006" key="4">
    <source>
        <dbReference type="Google" id="ProtNLM"/>
    </source>
</evidence>
<keyword evidence="1" id="KW-1133">Transmembrane helix</keyword>
<dbReference type="RefSeq" id="WP_074771598.1">
    <property type="nucleotide sequence ID" value="NZ_FNKP01000003.1"/>
</dbReference>
<keyword evidence="3" id="KW-1185">Reference proteome</keyword>
<sequence length="311" mass="32609">MDQTRYPADSTLAANDPVTFAHRHDGVVSWGAIFAGGVGAAAFALILLTLGTGLGLTSISPWSSAPSNAKAFGFAAVLWVCVTSILTSGLGGYLAGRLRRRWLAVDIDEMHFRDTAHGFLSWAVATLFTAAILTSAISGIVRTGAQAAALTASSGGTITMETMQRGNPASQMNTWPLGYFIDSLFRMPAGVPASSSPDASGRNETPRLETARIFLNSAATGDQLSPEDTAYVGQLVAQRTGLAPDAAQARVTTTYTRLLQKITALDAAAKDAADKARKITIGASLWLFVSLLMGAFSASLMATYGGRERQL</sequence>
<feature type="transmembrane region" description="Helical" evidence="1">
    <location>
        <begin position="285"/>
        <end position="305"/>
    </location>
</feature>
<keyword evidence="1" id="KW-0812">Transmembrane</keyword>
<feature type="transmembrane region" description="Helical" evidence="1">
    <location>
        <begin position="27"/>
        <end position="50"/>
    </location>
</feature>
<evidence type="ECO:0000313" key="3">
    <source>
        <dbReference type="Proteomes" id="UP000183487"/>
    </source>
</evidence>
<accession>A0A1H1JH68</accession>
<dbReference type="EMBL" id="FNKP01000003">
    <property type="protein sequence ID" value="SDR49381.1"/>
    <property type="molecule type" value="Genomic_DNA"/>
</dbReference>
<dbReference type="Proteomes" id="UP000183487">
    <property type="component" value="Unassembled WGS sequence"/>
</dbReference>
<reference evidence="3" key="1">
    <citation type="submission" date="2016-10" db="EMBL/GenBank/DDBJ databases">
        <authorList>
            <person name="Varghese N."/>
        </authorList>
    </citation>
    <scope>NUCLEOTIDE SEQUENCE [LARGE SCALE GENOMIC DNA]</scope>
    <source>
        <strain evidence="3">GAS106B</strain>
    </source>
</reference>
<evidence type="ECO:0000313" key="2">
    <source>
        <dbReference type="EMBL" id="SDR49381.1"/>
    </source>
</evidence>
<organism evidence="2 3">
    <name type="scientific">Paraburkholderia fungorum</name>
    <dbReference type="NCBI Taxonomy" id="134537"/>
    <lineage>
        <taxon>Bacteria</taxon>
        <taxon>Pseudomonadati</taxon>
        <taxon>Pseudomonadota</taxon>
        <taxon>Betaproteobacteria</taxon>
        <taxon>Burkholderiales</taxon>
        <taxon>Burkholderiaceae</taxon>
        <taxon>Paraburkholderia</taxon>
    </lineage>
</organism>
<feature type="transmembrane region" description="Helical" evidence="1">
    <location>
        <begin position="119"/>
        <end position="141"/>
    </location>
</feature>
<evidence type="ECO:0000256" key="1">
    <source>
        <dbReference type="SAM" id="Phobius"/>
    </source>
</evidence>
<proteinExistence type="predicted"/>
<protein>
    <recommendedName>
        <fullName evidence="4">Transmembrane protein</fullName>
    </recommendedName>
</protein>
<keyword evidence="1" id="KW-0472">Membrane</keyword>
<feature type="transmembrane region" description="Helical" evidence="1">
    <location>
        <begin position="71"/>
        <end position="95"/>
    </location>
</feature>
<gene>
    <name evidence="2" type="ORF">SAMN05443245_6401</name>
</gene>
<name>A0A1H1JH68_9BURK</name>
<dbReference type="AlphaFoldDB" id="A0A1H1JH68"/>